<accession>A0A9D2LTH6</accession>
<evidence type="ECO:0000256" key="1">
    <source>
        <dbReference type="ARBA" id="ARBA00010945"/>
    </source>
</evidence>
<reference evidence="8" key="2">
    <citation type="submission" date="2021-04" db="EMBL/GenBank/DDBJ databases">
        <authorList>
            <person name="Gilroy R."/>
        </authorList>
    </citation>
    <scope>NUCLEOTIDE SEQUENCE</scope>
    <source>
        <strain evidence="8">ChiSjej1B19-5720</strain>
    </source>
</reference>
<keyword evidence="6" id="KW-0234">DNA repair</keyword>
<organism evidence="8 9">
    <name type="scientific">Candidatus Blautia faecavium</name>
    <dbReference type="NCBI Taxonomy" id="2838487"/>
    <lineage>
        <taxon>Bacteria</taxon>
        <taxon>Bacillati</taxon>
        <taxon>Bacillota</taxon>
        <taxon>Clostridia</taxon>
        <taxon>Lachnospirales</taxon>
        <taxon>Lachnospiraceae</taxon>
        <taxon>Blautia</taxon>
    </lineage>
</organism>
<evidence type="ECO:0000313" key="8">
    <source>
        <dbReference type="EMBL" id="HJB28413.1"/>
    </source>
</evidence>
<feature type="site" description="Substrate discrimination" evidence="6">
    <location>
        <position position="37"/>
    </location>
</feature>
<protein>
    <recommendedName>
        <fullName evidence="6">DNA polymerase IV</fullName>
        <shortName evidence="6">Pol IV</shortName>
        <ecNumber evidence="6">2.7.7.7</ecNumber>
    </recommendedName>
</protein>
<feature type="binding site" evidence="6">
    <location>
        <position position="135"/>
    </location>
    <ligand>
        <name>Mg(2+)</name>
        <dbReference type="ChEBI" id="CHEBI:18420"/>
    </ligand>
</feature>
<dbReference type="InterPro" id="IPR036775">
    <property type="entry name" value="DNA_pol_Y-fam_lit_finger_sf"/>
</dbReference>
<dbReference type="Pfam" id="PF11799">
    <property type="entry name" value="IMS_C"/>
    <property type="match status" value="1"/>
</dbReference>
<dbReference type="InterPro" id="IPR017961">
    <property type="entry name" value="DNA_pol_Y-fam_little_finger"/>
</dbReference>
<dbReference type="InterPro" id="IPR001126">
    <property type="entry name" value="UmuC"/>
</dbReference>
<keyword evidence="6" id="KW-0235">DNA replication</keyword>
<keyword evidence="6" id="KW-0238">DNA-binding</keyword>
<keyword evidence="6" id="KW-0963">Cytoplasm</keyword>
<dbReference type="Gene3D" id="3.40.1170.60">
    <property type="match status" value="1"/>
</dbReference>
<feature type="active site" evidence="6">
    <location>
        <position position="136"/>
    </location>
</feature>
<reference evidence="8" key="1">
    <citation type="journal article" date="2021" name="PeerJ">
        <title>Extensive microbial diversity within the chicken gut microbiome revealed by metagenomics and culture.</title>
        <authorList>
            <person name="Gilroy R."/>
            <person name="Ravi A."/>
            <person name="Getino M."/>
            <person name="Pursley I."/>
            <person name="Horton D.L."/>
            <person name="Alikhan N.F."/>
            <person name="Baker D."/>
            <person name="Gharbi K."/>
            <person name="Hall N."/>
            <person name="Watson M."/>
            <person name="Adriaenssens E.M."/>
            <person name="Foster-Nyarko E."/>
            <person name="Jarju S."/>
            <person name="Secka A."/>
            <person name="Antonio M."/>
            <person name="Oren A."/>
            <person name="Chaudhuri R.R."/>
            <person name="La Ragione R."/>
            <person name="Hildebrand F."/>
            <person name="Pallen M.J."/>
        </authorList>
    </citation>
    <scope>NUCLEOTIDE SEQUENCE</scope>
    <source>
        <strain evidence="8">ChiSjej1B19-5720</strain>
    </source>
</reference>
<dbReference type="GO" id="GO:0042276">
    <property type="term" value="P:error-prone translesion synthesis"/>
    <property type="evidence" value="ECO:0007669"/>
    <property type="project" value="TreeGrafter"/>
</dbReference>
<dbReference type="InterPro" id="IPR043502">
    <property type="entry name" value="DNA/RNA_pol_sf"/>
</dbReference>
<sequence>MIFSEKKGGERLICLEKNGGEPLKERVIFHIDVNSAFLSWEAVYRLNTLHETTDLRTIPAAVGGDEKKRRGIILAKSMSAKKFGVRTGESILEARRKCPMLTLVPANYELYKKNSQAFMDILKDYSPDVEKYSIDEAFMDMTGMGALFGEPVKAAHTIKDRIRDELGFTVNVGISSNKYLAKMASDFEKPDRVHTLFPEEIKEKMWPLPVGDLLFVGKSTVARLEALGIRTIGELALSDAAILRKTLKKQGESIWNFANGIDFSFVHTEPEMNKGYGNSTTISFDVTDEEAAKTVLLALAESVGARLRRDKVKIQVVSVVIKDNQLKKKSHQSVLPHATDVTNEIYQTACSLFDELWDGRPIRLLGIQTSRAMEEEARQLSLFDDEGYEKWEQMDSAVDEIRRKFGRDAVKRASFLKDNDINKGFRIRHRGD</sequence>
<feature type="binding site" evidence="6">
    <location>
        <position position="32"/>
    </location>
    <ligand>
        <name>Mg(2+)</name>
        <dbReference type="ChEBI" id="CHEBI:18420"/>
    </ligand>
</feature>
<comment type="similarity">
    <text evidence="1 6">Belongs to the DNA polymerase type-Y family.</text>
</comment>
<dbReference type="InterPro" id="IPR043128">
    <property type="entry name" value="Rev_trsase/Diguanyl_cyclase"/>
</dbReference>
<evidence type="ECO:0000256" key="5">
    <source>
        <dbReference type="ARBA" id="ARBA00022932"/>
    </source>
</evidence>
<dbReference type="Pfam" id="PF11798">
    <property type="entry name" value="IMS_HHH"/>
    <property type="match status" value="1"/>
</dbReference>
<proteinExistence type="inferred from homology"/>
<dbReference type="GO" id="GO:0006261">
    <property type="term" value="P:DNA-templated DNA replication"/>
    <property type="evidence" value="ECO:0007669"/>
    <property type="project" value="UniProtKB-UniRule"/>
</dbReference>
<keyword evidence="5 6" id="KW-0239">DNA-directed DNA polymerase</keyword>
<name>A0A9D2LTH6_9FIRM</name>
<dbReference type="PANTHER" id="PTHR11076:SF35">
    <property type="entry name" value="DNA REPAIR PROTEIN HOMOLOG YOBH"/>
    <property type="match status" value="1"/>
</dbReference>
<dbReference type="Gene3D" id="1.10.150.20">
    <property type="entry name" value="5' to 3' exonuclease, C-terminal subdomain"/>
    <property type="match status" value="1"/>
</dbReference>
<dbReference type="GO" id="GO:0000287">
    <property type="term" value="F:magnesium ion binding"/>
    <property type="evidence" value="ECO:0007669"/>
    <property type="project" value="UniProtKB-UniRule"/>
</dbReference>
<dbReference type="Gene3D" id="3.30.1490.100">
    <property type="entry name" value="DNA polymerase, Y-family, little finger domain"/>
    <property type="match status" value="1"/>
</dbReference>
<evidence type="ECO:0000259" key="7">
    <source>
        <dbReference type="PROSITE" id="PS50173"/>
    </source>
</evidence>
<dbReference type="InterPro" id="IPR024728">
    <property type="entry name" value="PolY_HhH_motif"/>
</dbReference>
<dbReference type="SUPFAM" id="SSF56672">
    <property type="entry name" value="DNA/RNA polymerases"/>
    <property type="match status" value="1"/>
</dbReference>
<keyword evidence="2 6" id="KW-0515">Mutator protein</keyword>
<keyword evidence="6" id="KW-0479">Metal-binding</keyword>
<dbReference type="InterPro" id="IPR050116">
    <property type="entry name" value="DNA_polymerase-Y"/>
</dbReference>
<dbReference type="Proteomes" id="UP000823842">
    <property type="component" value="Unassembled WGS sequence"/>
</dbReference>
<dbReference type="CDD" id="cd03586">
    <property type="entry name" value="PolY_Pol_IV_kappa"/>
    <property type="match status" value="1"/>
</dbReference>
<gene>
    <name evidence="6" type="primary">dinB</name>
    <name evidence="8" type="ORF">IAA06_06425</name>
</gene>
<evidence type="ECO:0000313" key="9">
    <source>
        <dbReference type="Proteomes" id="UP000823842"/>
    </source>
</evidence>
<evidence type="ECO:0000256" key="2">
    <source>
        <dbReference type="ARBA" id="ARBA00022457"/>
    </source>
</evidence>
<comment type="function">
    <text evidence="6">Poorly processive, error-prone DNA polymerase involved in untargeted mutagenesis. Copies undamaged DNA at stalled replication forks, which arise in vivo from mismatched or misaligned primer ends. These misaligned primers can be extended by PolIV. Exhibits no 3'-5' exonuclease (proofreading) activity. May be involved in translesional synthesis, in conjunction with the beta clamp from PolIII.</text>
</comment>
<feature type="domain" description="UmuC" evidence="7">
    <location>
        <begin position="28"/>
        <end position="217"/>
    </location>
</feature>
<dbReference type="PROSITE" id="PS50173">
    <property type="entry name" value="UMUC"/>
    <property type="match status" value="1"/>
</dbReference>
<evidence type="ECO:0000256" key="3">
    <source>
        <dbReference type="ARBA" id="ARBA00022695"/>
    </source>
</evidence>
<evidence type="ECO:0000256" key="6">
    <source>
        <dbReference type="HAMAP-Rule" id="MF_01113"/>
    </source>
</evidence>
<dbReference type="GO" id="GO:0009432">
    <property type="term" value="P:SOS response"/>
    <property type="evidence" value="ECO:0007669"/>
    <property type="project" value="TreeGrafter"/>
</dbReference>
<dbReference type="Gene3D" id="3.30.70.270">
    <property type="match status" value="1"/>
</dbReference>
<dbReference type="Pfam" id="PF00817">
    <property type="entry name" value="IMS"/>
    <property type="match status" value="1"/>
</dbReference>
<dbReference type="HAMAP" id="MF_01113">
    <property type="entry name" value="DNApol_IV"/>
    <property type="match status" value="1"/>
</dbReference>
<keyword evidence="4 6" id="KW-0227">DNA damage</keyword>
<dbReference type="SUPFAM" id="SSF100879">
    <property type="entry name" value="Lesion bypass DNA polymerase (Y-family), little finger domain"/>
    <property type="match status" value="1"/>
</dbReference>
<dbReference type="InterPro" id="IPR022880">
    <property type="entry name" value="DNApol_IV"/>
</dbReference>
<evidence type="ECO:0000256" key="4">
    <source>
        <dbReference type="ARBA" id="ARBA00022763"/>
    </source>
</evidence>
<dbReference type="AlphaFoldDB" id="A0A9D2LTH6"/>
<comment type="subcellular location">
    <subcellularLocation>
        <location evidence="6">Cytoplasm</location>
    </subcellularLocation>
</comment>
<keyword evidence="3 6" id="KW-0548">Nucleotidyltransferase</keyword>
<comment type="catalytic activity">
    <reaction evidence="6">
        <text>DNA(n) + a 2'-deoxyribonucleoside 5'-triphosphate = DNA(n+1) + diphosphate</text>
        <dbReference type="Rhea" id="RHEA:22508"/>
        <dbReference type="Rhea" id="RHEA-COMP:17339"/>
        <dbReference type="Rhea" id="RHEA-COMP:17340"/>
        <dbReference type="ChEBI" id="CHEBI:33019"/>
        <dbReference type="ChEBI" id="CHEBI:61560"/>
        <dbReference type="ChEBI" id="CHEBI:173112"/>
        <dbReference type="EC" id="2.7.7.7"/>
    </reaction>
</comment>
<keyword evidence="6" id="KW-0460">Magnesium</keyword>
<comment type="cofactor">
    <cofactor evidence="6">
        <name>Mg(2+)</name>
        <dbReference type="ChEBI" id="CHEBI:18420"/>
    </cofactor>
    <text evidence="6">Binds 2 magnesium ions per subunit.</text>
</comment>
<dbReference type="GO" id="GO:0006281">
    <property type="term" value="P:DNA repair"/>
    <property type="evidence" value="ECO:0007669"/>
    <property type="project" value="UniProtKB-UniRule"/>
</dbReference>
<comment type="subunit">
    <text evidence="6">Monomer.</text>
</comment>
<dbReference type="GO" id="GO:0005829">
    <property type="term" value="C:cytosol"/>
    <property type="evidence" value="ECO:0007669"/>
    <property type="project" value="TreeGrafter"/>
</dbReference>
<comment type="caution">
    <text evidence="8">The sequence shown here is derived from an EMBL/GenBank/DDBJ whole genome shotgun (WGS) entry which is preliminary data.</text>
</comment>
<dbReference type="EMBL" id="DWYZ01000124">
    <property type="protein sequence ID" value="HJB28413.1"/>
    <property type="molecule type" value="Genomic_DNA"/>
</dbReference>
<keyword evidence="6" id="KW-0808">Transferase</keyword>
<dbReference type="GO" id="GO:0003684">
    <property type="term" value="F:damaged DNA binding"/>
    <property type="evidence" value="ECO:0007669"/>
    <property type="project" value="InterPro"/>
</dbReference>
<dbReference type="EC" id="2.7.7.7" evidence="6"/>
<dbReference type="GO" id="GO:0003887">
    <property type="term" value="F:DNA-directed DNA polymerase activity"/>
    <property type="evidence" value="ECO:0007669"/>
    <property type="project" value="UniProtKB-UniRule"/>
</dbReference>
<dbReference type="PANTHER" id="PTHR11076">
    <property type="entry name" value="DNA REPAIR POLYMERASE UMUC / TRANSFERASE FAMILY MEMBER"/>
    <property type="match status" value="1"/>
</dbReference>